<evidence type="ECO:0000256" key="3">
    <source>
        <dbReference type="ARBA" id="ARBA00022927"/>
    </source>
</evidence>
<dbReference type="Proteomes" id="UP000799772">
    <property type="component" value="Unassembled WGS sequence"/>
</dbReference>
<dbReference type="EMBL" id="ML978125">
    <property type="protein sequence ID" value="KAF2100086.1"/>
    <property type="molecule type" value="Genomic_DNA"/>
</dbReference>
<dbReference type="GO" id="GO:0000139">
    <property type="term" value="C:Golgi membrane"/>
    <property type="evidence" value="ECO:0007669"/>
    <property type="project" value="UniProtKB-SubCell"/>
</dbReference>
<dbReference type="InterPro" id="IPR056458">
    <property type="entry name" value="TPR_DOP1_M"/>
</dbReference>
<feature type="region of interest" description="Disordered" evidence="7">
    <location>
        <begin position="1"/>
        <end position="41"/>
    </location>
</feature>
<evidence type="ECO:0000259" key="10">
    <source>
        <dbReference type="Pfam" id="PF24598"/>
    </source>
</evidence>
<feature type="domain" description="DOP1-like middle TPR" evidence="9">
    <location>
        <begin position="387"/>
        <end position="607"/>
    </location>
</feature>
<dbReference type="Pfam" id="PF24597">
    <property type="entry name" value="TPR_DOP1_M"/>
    <property type="match status" value="1"/>
</dbReference>
<sequence>MALDPTGNKRAISPVSSGRSSPVPRALPRRNLEDGPKSDKNYRKYASGVERALAQFDTTQQEWADYISFLGRLLKALQGHPPEARTIPHSATVATRLAQCLNPGLPSGVHQKAIEVYAHIFATLGKDALAVDLQLYFSGLSSVLSFASLSVRPAFLSLVESYFLPLDPQAIRPALKAIILALLPGLEDDTSEDFDRILHLLNRFRKSTIGIHAGDQEKTLAENDSYFWQCLFLATITNPSRRQGALAFLSRSMPKLSSAPSSTKPEDGNPVTGLASEAQALVTPEPGLLVRCFAAGLADSQLLIQRGFLDLLVTHVPLGSPVLQNVVQTADLERLVIAAARVVNRRDMSLNRRLWAWFLGPEPKSSADDTGEVKSPTVDLSSHHAAYFSQYGSRPLATSILRMIKAGGTSPSDRARPFRICLSLMDRWEVGGLLVPEIFIPALDSVYRYSLQASRDQTEEVVRSASIFFDGVESGLIWSQLLELATTAFGSKTLTQEQRLQKLRLYHFIVSRFNVREEEMLMYHIPLSLLGLLALTCKKRRQQSRPDIDDSQLLSLAFQICEVLISLVPERALFGTEATNGSVNGQQQLILNESKVVEIADRVEVFYEYKQGSADVEHMPFNSRTIGQLILRVAAVEYLSSLDSLDQLDASTRLFMQVTHKVPVFRQTLEELSLLTSIVEHLQSGKVASFVVVSSVTTITAALHYSSSNTTGGNITDISSLAMTLVQSLWPYLSPTNPKYHVEAVRCLWTVQAISFPERYVESALTSLLEKSSGADAGRRFSTLWNHTIQERNGPNDRARGTIVRRVSGMPGMPVGSTTVVDHEAMLAQPLLSLLDSLADGDSELFVFIVSWLQELPSLGRVFSILTTRLCCMQCIQRAPILRLGTDFHSSLSLPQDDSRECLYYMQHIANILKYSSDHTWMTIAGDTATGFEKDSEGKPQQMILQNLLVEICMRVLDIPFFDSSRAAVVALHRVALSILQSVLRSPFAAPLKELELEVSLLERLQRSLDGMDSLLQSSLLETILAALKLQMSTNTTAQPVLPDSPSHLRKFSRDGRLGMPRLSVTSENNARAVGHKPPPQLVSCLKAGFSAKSSQLVLDSWVEFFVQVLPLFADSIFQSLIPLVENFCAQIANHFDLLKTTFENPTTQDSAPEPSLISLMNGLEHILAQGHERLVQEEAQSAQAKSPEQPQGFFGNMVSGVFAPEQQQVSRSTNANNRLTVLLCFQDTVRISFTLWSWGVQGTQDPTSVASFGYTSLRIRNRARRLLEHLFAAEALECLETMCVLWCRPPRSPFDTRSIISLLNVLNGSKPKNTIPAIFNALYSRTNPSALEPQRMSSLTSDLSDTEIMLFLLEYMRSLEDDTMDEIWVDCITFLKDVLANPMPHRQVLPALLEFTAILAEKVENTNYGVERKMRRELGDLFVRLLTATFTTRSMTFTQDSSQGPVAKSTPVSGGTSAQQLVRLTDVVALLSTIAPKMILVLGDSDRIAVAANSISTSVLGPALHSKSFPENMSSHMLSLFQQICLIPQAAKSWRKDASEAFNDSRFFSSQREHAKAYWLPILFQLNVSDKERMPELLSRLTAPTTAGIMFGVGATSARQEADRKTQLNLRRIATLALACPEDTFVSTIATIAEKVSELLTATAITSPSSATRAELFMLLRTLILKVSAIHLAPLWPIINAELGAALASALPDAEEPERYDVASLLQACKLLDILVTVAPDDFQLYEWLFVTDTIDAVYRPPDWTSAALVDEVAEGLGSLTAGVDETSALPTSQSSSGHISDGLRPPFLEAIISSLHVDVKSLKREELVRRVVKPFCGQLSILAFEATYSMNGPDLELCKRGLLNDLFDEGDQS</sequence>
<feature type="compositionally biased region" description="Basic and acidic residues" evidence="7">
    <location>
        <begin position="30"/>
        <end position="41"/>
    </location>
</feature>
<dbReference type="GO" id="GO:0015031">
    <property type="term" value="P:protein transport"/>
    <property type="evidence" value="ECO:0007669"/>
    <property type="project" value="UniProtKB-KW"/>
</dbReference>
<accession>A0A9P4IDZ9</accession>
<evidence type="ECO:0000256" key="4">
    <source>
        <dbReference type="ARBA" id="ARBA00023034"/>
    </source>
</evidence>
<gene>
    <name evidence="11" type="ORF">NA57DRAFT_37906</name>
</gene>
<dbReference type="InterPro" id="IPR007249">
    <property type="entry name" value="DOP1_N"/>
</dbReference>
<evidence type="ECO:0000259" key="9">
    <source>
        <dbReference type="Pfam" id="PF24597"/>
    </source>
</evidence>
<feature type="domain" description="DOP1 N-terminal" evidence="8">
    <location>
        <begin position="39"/>
        <end position="362"/>
    </location>
</feature>
<evidence type="ECO:0008006" key="13">
    <source>
        <dbReference type="Google" id="ProtNLM"/>
    </source>
</evidence>
<dbReference type="GO" id="GO:0005768">
    <property type="term" value="C:endosome"/>
    <property type="evidence" value="ECO:0007669"/>
    <property type="project" value="TreeGrafter"/>
</dbReference>
<protein>
    <recommendedName>
        <fullName evidence="13">Dopey N-terminal domain-containing protein</fullName>
    </recommendedName>
</protein>
<feature type="domain" description="DOP1-like C-terminal" evidence="10">
    <location>
        <begin position="1352"/>
        <end position="1831"/>
    </location>
</feature>
<keyword evidence="5" id="KW-0472">Membrane</keyword>
<evidence type="ECO:0000256" key="7">
    <source>
        <dbReference type="SAM" id="MobiDB-lite"/>
    </source>
</evidence>
<dbReference type="InterPro" id="IPR040314">
    <property type="entry name" value="DOP1"/>
</dbReference>
<evidence type="ECO:0000256" key="6">
    <source>
        <dbReference type="ARBA" id="ARBA00046326"/>
    </source>
</evidence>
<name>A0A9P4IDZ9_9PEZI</name>
<evidence type="ECO:0000313" key="11">
    <source>
        <dbReference type="EMBL" id="KAF2100086.1"/>
    </source>
</evidence>
<dbReference type="GO" id="GO:0006895">
    <property type="term" value="P:Golgi to endosome transport"/>
    <property type="evidence" value="ECO:0007669"/>
    <property type="project" value="InterPro"/>
</dbReference>
<comment type="similarity">
    <text evidence="6">Belongs to the DOP1 family.</text>
</comment>
<keyword evidence="2" id="KW-0813">Transport</keyword>
<dbReference type="InterPro" id="IPR056457">
    <property type="entry name" value="DOP1_C"/>
</dbReference>
<dbReference type="PANTHER" id="PTHR14042">
    <property type="entry name" value="DOPEY-RELATED"/>
    <property type="match status" value="1"/>
</dbReference>
<proteinExistence type="inferred from homology"/>
<evidence type="ECO:0000256" key="5">
    <source>
        <dbReference type="ARBA" id="ARBA00023136"/>
    </source>
</evidence>
<feature type="compositionally biased region" description="Low complexity" evidence="7">
    <location>
        <begin position="13"/>
        <end position="24"/>
    </location>
</feature>
<evidence type="ECO:0000256" key="1">
    <source>
        <dbReference type="ARBA" id="ARBA00004395"/>
    </source>
</evidence>
<keyword evidence="4" id="KW-0333">Golgi apparatus</keyword>
<dbReference type="PANTHER" id="PTHR14042:SF24">
    <property type="entry name" value="PROTEIN DOPEY-1 HOMOLOG"/>
    <property type="match status" value="1"/>
</dbReference>
<evidence type="ECO:0000313" key="12">
    <source>
        <dbReference type="Proteomes" id="UP000799772"/>
    </source>
</evidence>
<comment type="subcellular location">
    <subcellularLocation>
        <location evidence="1">Golgi apparatus membrane</location>
        <topology evidence="1">Peripheral membrane protein</topology>
    </subcellularLocation>
</comment>
<dbReference type="GO" id="GO:0005802">
    <property type="term" value="C:trans-Golgi network"/>
    <property type="evidence" value="ECO:0007669"/>
    <property type="project" value="TreeGrafter"/>
</dbReference>
<dbReference type="InterPro" id="IPR016024">
    <property type="entry name" value="ARM-type_fold"/>
</dbReference>
<dbReference type="Pfam" id="PF24598">
    <property type="entry name" value="DOP1_C"/>
    <property type="match status" value="1"/>
</dbReference>
<comment type="caution">
    <text evidence="11">The sequence shown here is derived from an EMBL/GenBank/DDBJ whole genome shotgun (WGS) entry which is preliminary data.</text>
</comment>
<organism evidence="11 12">
    <name type="scientific">Rhizodiscina lignyota</name>
    <dbReference type="NCBI Taxonomy" id="1504668"/>
    <lineage>
        <taxon>Eukaryota</taxon>
        <taxon>Fungi</taxon>
        <taxon>Dikarya</taxon>
        <taxon>Ascomycota</taxon>
        <taxon>Pezizomycotina</taxon>
        <taxon>Dothideomycetes</taxon>
        <taxon>Pleosporomycetidae</taxon>
        <taxon>Aulographales</taxon>
        <taxon>Rhizodiscinaceae</taxon>
        <taxon>Rhizodiscina</taxon>
    </lineage>
</organism>
<evidence type="ECO:0000256" key="2">
    <source>
        <dbReference type="ARBA" id="ARBA00022448"/>
    </source>
</evidence>
<dbReference type="Pfam" id="PF04118">
    <property type="entry name" value="Dopey_N"/>
    <property type="match status" value="1"/>
</dbReference>
<dbReference type="OrthoDB" id="297643at2759"/>
<reference evidence="11" key="1">
    <citation type="journal article" date="2020" name="Stud. Mycol.">
        <title>101 Dothideomycetes genomes: a test case for predicting lifestyles and emergence of pathogens.</title>
        <authorList>
            <person name="Haridas S."/>
            <person name="Albert R."/>
            <person name="Binder M."/>
            <person name="Bloem J."/>
            <person name="Labutti K."/>
            <person name="Salamov A."/>
            <person name="Andreopoulos B."/>
            <person name="Baker S."/>
            <person name="Barry K."/>
            <person name="Bills G."/>
            <person name="Bluhm B."/>
            <person name="Cannon C."/>
            <person name="Castanera R."/>
            <person name="Culley D."/>
            <person name="Daum C."/>
            <person name="Ezra D."/>
            <person name="Gonzalez J."/>
            <person name="Henrissat B."/>
            <person name="Kuo A."/>
            <person name="Liang C."/>
            <person name="Lipzen A."/>
            <person name="Lutzoni F."/>
            <person name="Magnuson J."/>
            <person name="Mondo S."/>
            <person name="Nolan M."/>
            <person name="Ohm R."/>
            <person name="Pangilinan J."/>
            <person name="Park H.-J."/>
            <person name="Ramirez L."/>
            <person name="Alfaro M."/>
            <person name="Sun H."/>
            <person name="Tritt A."/>
            <person name="Yoshinaga Y."/>
            <person name="Zwiers L.-H."/>
            <person name="Turgeon B."/>
            <person name="Goodwin S."/>
            <person name="Spatafora J."/>
            <person name="Crous P."/>
            <person name="Grigoriev I."/>
        </authorList>
    </citation>
    <scope>NUCLEOTIDE SEQUENCE</scope>
    <source>
        <strain evidence="11">CBS 133067</strain>
    </source>
</reference>
<evidence type="ECO:0000259" key="8">
    <source>
        <dbReference type="Pfam" id="PF04118"/>
    </source>
</evidence>
<dbReference type="SUPFAM" id="SSF48371">
    <property type="entry name" value="ARM repeat"/>
    <property type="match status" value="1"/>
</dbReference>
<keyword evidence="12" id="KW-1185">Reference proteome</keyword>
<dbReference type="GO" id="GO:0005829">
    <property type="term" value="C:cytosol"/>
    <property type="evidence" value="ECO:0007669"/>
    <property type="project" value="GOC"/>
</dbReference>
<keyword evidence="3" id="KW-0653">Protein transport</keyword>